<name>A0AAE0FXR1_9CHLO</name>
<comment type="caution">
    <text evidence="3">The sequence shown here is derived from an EMBL/GenBank/DDBJ whole genome shotgun (WGS) entry which is preliminary data.</text>
</comment>
<keyword evidence="4" id="KW-1185">Reference proteome</keyword>
<gene>
    <name evidence="3" type="ORF">CYMTET_23821</name>
</gene>
<dbReference type="Proteomes" id="UP001190700">
    <property type="component" value="Unassembled WGS sequence"/>
</dbReference>
<dbReference type="GO" id="GO:0016787">
    <property type="term" value="F:hydrolase activity"/>
    <property type="evidence" value="ECO:0007669"/>
    <property type="project" value="UniProtKB-KW"/>
</dbReference>
<evidence type="ECO:0000313" key="4">
    <source>
        <dbReference type="Proteomes" id="UP001190700"/>
    </source>
</evidence>
<dbReference type="AlphaFoldDB" id="A0AAE0FXR1"/>
<keyword evidence="1" id="KW-0378">Hydrolase</keyword>
<dbReference type="EMBL" id="LGRX02012286">
    <property type="protein sequence ID" value="KAK3267638.1"/>
    <property type="molecule type" value="Genomic_DNA"/>
</dbReference>
<sequence>MAEHTDALLESDVDGGLETRFVPEIGCLQVWLERAWQAGFDRDGAAHFGGKIAGSKKWIGATEVAALLRSFGLRARVVDFSTKSTAGEGAVTTLNT</sequence>
<dbReference type="Gene3D" id="3.90.70.130">
    <property type="match status" value="1"/>
</dbReference>
<dbReference type="InterPro" id="IPR012462">
    <property type="entry name" value="UFSP1/2_DUB_cat"/>
</dbReference>
<organism evidence="3 4">
    <name type="scientific">Cymbomonas tetramitiformis</name>
    <dbReference type="NCBI Taxonomy" id="36881"/>
    <lineage>
        <taxon>Eukaryota</taxon>
        <taxon>Viridiplantae</taxon>
        <taxon>Chlorophyta</taxon>
        <taxon>Pyramimonadophyceae</taxon>
        <taxon>Pyramimonadales</taxon>
        <taxon>Pyramimonadaceae</taxon>
        <taxon>Cymbomonas</taxon>
    </lineage>
</organism>
<accession>A0AAE0FXR1</accession>
<evidence type="ECO:0000313" key="3">
    <source>
        <dbReference type="EMBL" id="KAK3267638.1"/>
    </source>
</evidence>
<evidence type="ECO:0000259" key="2">
    <source>
        <dbReference type="Pfam" id="PF07910"/>
    </source>
</evidence>
<evidence type="ECO:0000256" key="1">
    <source>
        <dbReference type="ARBA" id="ARBA00022801"/>
    </source>
</evidence>
<feature type="domain" description="UFSP1/2/DUB catalytic" evidence="2">
    <location>
        <begin position="18"/>
        <end position="86"/>
    </location>
</feature>
<reference evidence="3 4" key="1">
    <citation type="journal article" date="2015" name="Genome Biol. Evol.">
        <title>Comparative Genomics of a Bacterivorous Green Alga Reveals Evolutionary Causalities and Consequences of Phago-Mixotrophic Mode of Nutrition.</title>
        <authorList>
            <person name="Burns J.A."/>
            <person name="Paasch A."/>
            <person name="Narechania A."/>
            <person name="Kim E."/>
        </authorList>
    </citation>
    <scope>NUCLEOTIDE SEQUENCE [LARGE SCALE GENOMIC DNA]</scope>
    <source>
        <strain evidence="3 4">PLY_AMNH</strain>
    </source>
</reference>
<dbReference type="Pfam" id="PF07910">
    <property type="entry name" value="Peptidase_C78"/>
    <property type="match status" value="1"/>
</dbReference>
<proteinExistence type="predicted"/>
<protein>
    <recommendedName>
        <fullName evidence="2">UFSP1/2/DUB catalytic domain-containing protein</fullName>
    </recommendedName>
</protein>